<evidence type="ECO:0000256" key="1">
    <source>
        <dbReference type="SAM" id="MobiDB-lite"/>
    </source>
</evidence>
<evidence type="ECO:0000313" key="3">
    <source>
        <dbReference type="Proteomes" id="UP000596145"/>
    </source>
</evidence>
<feature type="compositionally biased region" description="Basic residues" evidence="1">
    <location>
        <begin position="441"/>
        <end position="450"/>
    </location>
</feature>
<feature type="region of interest" description="Disordered" evidence="1">
    <location>
        <begin position="245"/>
        <end position="456"/>
    </location>
</feature>
<feature type="compositionally biased region" description="Low complexity" evidence="1">
    <location>
        <begin position="337"/>
        <end position="364"/>
    </location>
</feature>
<feature type="compositionally biased region" description="Low complexity" evidence="1">
    <location>
        <begin position="261"/>
        <end position="285"/>
    </location>
</feature>
<feature type="compositionally biased region" description="Basic and acidic residues" evidence="1">
    <location>
        <begin position="319"/>
        <end position="336"/>
    </location>
</feature>
<evidence type="ECO:0008006" key="4">
    <source>
        <dbReference type="Google" id="ProtNLM"/>
    </source>
</evidence>
<gene>
    <name evidence="2" type="ORF">I6I10_12325</name>
</gene>
<dbReference type="EMBL" id="CP066007">
    <property type="protein sequence ID" value="QQB46212.1"/>
    <property type="molecule type" value="Genomic_DNA"/>
</dbReference>
<dbReference type="AlphaFoldDB" id="A0A7T4EF48"/>
<dbReference type="Proteomes" id="UP000596145">
    <property type="component" value="Chromosome"/>
</dbReference>
<protein>
    <recommendedName>
        <fullName evidence="4">HNH endonuclease</fullName>
    </recommendedName>
</protein>
<evidence type="ECO:0000313" key="2">
    <source>
        <dbReference type="EMBL" id="QQB46212.1"/>
    </source>
</evidence>
<reference evidence="2 3" key="1">
    <citation type="submission" date="2020-12" db="EMBL/GenBank/DDBJ databases">
        <title>FDA dAtabase for Regulatory Grade micrObial Sequences (FDA-ARGOS): Supporting development and validation of Infectious Disease Dx tests.</title>
        <authorList>
            <person name="Sproer C."/>
            <person name="Gronow S."/>
            <person name="Severitt S."/>
            <person name="Schroder I."/>
            <person name="Tallon L."/>
            <person name="Sadzewicz L."/>
            <person name="Zhao X."/>
            <person name="Boylan J."/>
            <person name="Ott S."/>
            <person name="Bowen H."/>
            <person name="Vavikolanu K."/>
            <person name="Mehta A."/>
            <person name="Aluvathingal J."/>
            <person name="Nadendla S."/>
            <person name="Lowell S."/>
            <person name="Myers T."/>
            <person name="Yan Y."/>
            <person name="Sichtig H."/>
        </authorList>
    </citation>
    <scope>NUCLEOTIDE SEQUENCE [LARGE SCALE GENOMIC DNA]</scope>
    <source>
        <strain evidence="2 3">FDAARGOS_1053</strain>
    </source>
</reference>
<organism evidence="2 3">
    <name type="scientific">Corynebacterium glucuronolyticum</name>
    <dbReference type="NCBI Taxonomy" id="39791"/>
    <lineage>
        <taxon>Bacteria</taxon>
        <taxon>Bacillati</taxon>
        <taxon>Actinomycetota</taxon>
        <taxon>Actinomycetes</taxon>
        <taxon>Mycobacteriales</taxon>
        <taxon>Corynebacteriaceae</taxon>
        <taxon>Corynebacterium</taxon>
    </lineage>
</organism>
<dbReference type="GeneID" id="92759517"/>
<dbReference type="RefSeq" id="WP_198481435.1">
    <property type="nucleotide sequence ID" value="NZ_CP066007.1"/>
</dbReference>
<accession>A0A7T4EF48</accession>
<sequence>MPWLRIGDNVTTHPKMASLLEATDFDHQKKLTVWAAFVSLATISAAHLLDGVLEMGALAQVAPGMEKEILDLMVAAEWAKREKDASGRWHIVLDLSDPEFVHARTKEEVERERTRRNENRNPEFAIPVRVRDGDKCRWCGHAVNFNDHKSSREGTIDSLTKHEGSTVDTMVVACRGCNSGREQSPDKYELLPEPKMPWYRDSTIRWINAHPYSVANGIHIDNGQQEISIETEQQKEAKLIGLSSPEEDMPTWAQPSDKQAAAEPCTAAGPADQAAPRPQQSSQPAMDSATQEAPDGTEEARLAQAAPHKATPQPAGPRQSEEEPAWMHKSVEELRQEQAAAEPCTAAGPADQAAPRPQQSSQPAMDSATQEAPDGTEEARLAQAAPQTEESDTPKSKPYPITTAGHQTDNRRLPGSGRVGSGRAWSDLIGHGLEGFESKGRGKRGKRGKRGGKDRG</sequence>
<proteinExistence type="predicted"/>
<name>A0A7T4EF48_9CORY</name>